<protein>
    <recommendedName>
        <fullName evidence="1">Reverse transcriptase domain-containing protein</fullName>
    </recommendedName>
</protein>
<dbReference type="PROSITE" id="PS50878">
    <property type="entry name" value="RT_POL"/>
    <property type="match status" value="1"/>
</dbReference>
<dbReference type="CDD" id="cd01650">
    <property type="entry name" value="RT_nLTR_like"/>
    <property type="match status" value="1"/>
</dbReference>
<evidence type="ECO:0000313" key="2">
    <source>
        <dbReference type="EMBL" id="KAL0012182.1"/>
    </source>
</evidence>
<dbReference type="PANTHER" id="PTHR46890:SF48">
    <property type="entry name" value="RNA-DIRECTED DNA POLYMERASE"/>
    <property type="match status" value="1"/>
</dbReference>
<evidence type="ECO:0000259" key="1">
    <source>
        <dbReference type="PROSITE" id="PS50878"/>
    </source>
</evidence>
<dbReference type="Pfam" id="PF00078">
    <property type="entry name" value="RVT_1"/>
    <property type="match status" value="1"/>
</dbReference>
<dbReference type="Proteomes" id="UP001459277">
    <property type="component" value="Unassembled WGS sequence"/>
</dbReference>
<proteinExistence type="predicted"/>
<organism evidence="2 3">
    <name type="scientific">Lithocarpus litseifolius</name>
    <dbReference type="NCBI Taxonomy" id="425828"/>
    <lineage>
        <taxon>Eukaryota</taxon>
        <taxon>Viridiplantae</taxon>
        <taxon>Streptophyta</taxon>
        <taxon>Embryophyta</taxon>
        <taxon>Tracheophyta</taxon>
        <taxon>Spermatophyta</taxon>
        <taxon>Magnoliopsida</taxon>
        <taxon>eudicotyledons</taxon>
        <taxon>Gunneridae</taxon>
        <taxon>Pentapetalae</taxon>
        <taxon>rosids</taxon>
        <taxon>fabids</taxon>
        <taxon>Fagales</taxon>
        <taxon>Fagaceae</taxon>
        <taxon>Lithocarpus</taxon>
    </lineage>
</organism>
<evidence type="ECO:0000313" key="3">
    <source>
        <dbReference type="Proteomes" id="UP001459277"/>
    </source>
</evidence>
<feature type="domain" description="Reverse transcriptase" evidence="1">
    <location>
        <begin position="34"/>
        <end position="275"/>
    </location>
</feature>
<keyword evidence="3" id="KW-1185">Reference proteome</keyword>
<dbReference type="EMBL" id="JAZDWU010000002">
    <property type="protein sequence ID" value="KAL0012182.1"/>
    <property type="molecule type" value="Genomic_DNA"/>
</dbReference>
<comment type="caution">
    <text evidence="2">The sequence shown here is derived from an EMBL/GenBank/DDBJ whole genome shotgun (WGS) entry which is preliminary data.</text>
</comment>
<accession>A0AAW2DQT0</accession>
<dbReference type="InterPro" id="IPR052343">
    <property type="entry name" value="Retrotransposon-Effector_Assoc"/>
</dbReference>
<dbReference type="PANTHER" id="PTHR46890">
    <property type="entry name" value="NON-LTR RETROLELEMENT REVERSE TRANSCRIPTASE-LIKE PROTEIN-RELATED"/>
    <property type="match status" value="1"/>
</dbReference>
<sequence>MHPKKAPGPDGMSAIFFQKYWDVVGNDISSMVLNVLNSNMSLAEINKTNISLIPKTKCPSKMSEFRPISLCNVIYKLVSKVLANRLKKILPHIISENQSAFLSGRLISDNVLVGFELMHYLEHKREGIESFLAVKLDMSKAFDRVEWVFIEKVMERLSFHEKWIGMIMQCISTVSYSILINGVAYGCIMPTRGIRQGDPLSPYLFLLCAEGFSSMICQAVRRQLLSGVSICRGCPMVTHLFFADDSLLFCKASSQECQKLVEILKHYENASGQKN</sequence>
<gene>
    <name evidence="2" type="ORF">SO802_007290</name>
</gene>
<dbReference type="SUPFAM" id="SSF56672">
    <property type="entry name" value="DNA/RNA polymerases"/>
    <property type="match status" value="1"/>
</dbReference>
<reference evidence="2 3" key="1">
    <citation type="submission" date="2024-01" db="EMBL/GenBank/DDBJ databases">
        <title>A telomere-to-telomere, gap-free genome of sweet tea (Lithocarpus litseifolius).</title>
        <authorList>
            <person name="Zhou J."/>
        </authorList>
    </citation>
    <scope>NUCLEOTIDE SEQUENCE [LARGE SCALE GENOMIC DNA]</scope>
    <source>
        <strain evidence="2">Zhou-2022a</strain>
        <tissue evidence="2">Leaf</tissue>
    </source>
</reference>
<dbReference type="InterPro" id="IPR043502">
    <property type="entry name" value="DNA/RNA_pol_sf"/>
</dbReference>
<dbReference type="InterPro" id="IPR000477">
    <property type="entry name" value="RT_dom"/>
</dbReference>
<name>A0AAW2DQT0_9ROSI</name>
<dbReference type="AlphaFoldDB" id="A0AAW2DQT0"/>